<dbReference type="EMBL" id="CAEZZK010000212">
    <property type="protein sequence ID" value="CAB4765990.1"/>
    <property type="molecule type" value="Genomic_DNA"/>
</dbReference>
<name>A0A6J6V1J0_9ZZZZ</name>
<protein>
    <submittedName>
        <fullName evidence="1">Unannotated protein</fullName>
    </submittedName>
</protein>
<accession>A0A6J6V1J0</accession>
<reference evidence="1" key="1">
    <citation type="submission" date="2020-05" db="EMBL/GenBank/DDBJ databases">
        <authorList>
            <person name="Chiriac C."/>
            <person name="Salcher M."/>
            <person name="Ghai R."/>
            <person name="Kavagutti S V."/>
        </authorList>
    </citation>
    <scope>NUCLEOTIDE SEQUENCE</scope>
</reference>
<organism evidence="1">
    <name type="scientific">freshwater metagenome</name>
    <dbReference type="NCBI Taxonomy" id="449393"/>
    <lineage>
        <taxon>unclassified sequences</taxon>
        <taxon>metagenomes</taxon>
        <taxon>ecological metagenomes</taxon>
    </lineage>
</organism>
<proteinExistence type="predicted"/>
<sequence length="96" mass="10306">MRDVNAIFCPSGDQRTLPMPSGIVAIVRISPLEPIGMTCNVVSPFFSLRPEVNASHVPSGDQLGLPSRFSPAVSGLGLLEPSVRAIHTCERYLFAL</sequence>
<dbReference type="AlphaFoldDB" id="A0A6J6V1J0"/>
<evidence type="ECO:0000313" key="1">
    <source>
        <dbReference type="EMBL" id="CAB4765990.1"/>
    </source>
</evidence>
<gene>
    <name evidence="1" type="ORF">UFOPK2855_01013</name>
</gene>